<accession>A0A6J5M4G9</accession>
<protein>
    <submittedName>
        <fullName evidence="5">Pectate lyase superfamily protein</fullName>
    </submittedName>
</protein>
<dbReference type="GO" id="GO:0044423">
    <property type="term" value="C:virion component"/>
    <property type="evidence" value="ECO:0007669"/>
    <property type="project" value="UniProtKB-KW"/>
</dbReference>
<evidence type="ECO:0000256" key="2">
    <source>
        <dbReference type="ARBA" id="ARBA00022844"/>
    </source>
</evidence>
<gene>
    <name evidence="4" type="ORF">UFOVP356_24</name>
    <name evidence="5" type="ORF">UFOVP408_11</name>
    <name evidence="6" type="ORF">UFOVP676_4</name>
</gene>
<dbReference type="GO" id="GO:0019058">
    <property type="term" value="P:viral life cycle"/>
    <property type="evidence" value="ECO:0007669"/>
    <property type="project" value="UniProtKB-ARBA"/>
</dbReference>
<comment type="subcellular location">
    <subcellularLocation>
        <location evidence="1">Virion</location>
    </subcellularLocation>
</comment>
<dbReference type="GO" id="GO:0016829">
    <property type="term" value="F:lyase activity"/>
    <property type="evidence" value="ECO:0007669"/>
    <property type="project" value="UniProtKB-KW"/>
</dbReference>
<name>A0A6J5M4G9_9CAUD</name>
<dbReference type="Pfam" id="PF12708">
    <property type="entry name" value="Pect-lyase_RHGA_epim"/>
    <property type="match status" value="1"/>
</dbReference>
<keyword evidence="2" id="KW-0946">Virion</keyword>
<evidence type="ECO:0000313" key="6">
    <source>
        <dbReference type="EMBL" id="CAB4156866.1"/>
    </source>
</evidence>
<proteinExistence type="predicted"/>
<evidence type="ECO:0000259" key="3">
    <source>
        <dbReference type="Pfam" id="PF12708"/>
    </source>
</evidence>
<dbReference type="GO" id="GO:0051701">
    <property type="term" value="P:biological process involved in interaction with host"/>
    <property type="evidence" value="ECO:0007669"/>
    <property type="project" value="UniProtKB-ARBA"/>
</dbReference>
<dbReference type="InterPro" id="IPR024535">
    <property type="entry name" value="RHGA/B-epi-like_pectate_lyase"/>
</dbReference>
<sequence length="591" mass="61932">MSNYTKSTNFATKDALVSGNPLKVVRGTEIDTEFNSIATAIATKADSASPTFTGTATFNGTAIFNVPIDSDDVAFLQAGTGAVTRTAQSKMRDVVSVRDFGAVGDGAFTAGGSPSGTDNLAAFNAALAAAVSTGASRVHVPGGRYYLSGKLTVPGGVILEGDGTAWLPGFLNNIGKGTALLINGSTSDDCLVFAENSAHAGLRDISIYNTNTNAIRSVVSIVGHLYPRMTNVEISSLKRTTGVGLFLVPSQTGAQYETLWGAFHNVMVTITDVGAANEASVRYGLSIYGLSSTKVCNANSFVSGQFAGAWAGLLIDGTTATSGALSCVFHGVKFDTNYDGTYTPEFRAAANGVFGWLEDDCYIYPVVHIKRGRDIAFHGCYFEAAGSPATYNDGVNGTHTLIAAFMNDGGTTANKGTDVIGCNWNGCYLYDISQGARVDPSGIGVRYSTRTVENVLAIAGAVQSIPAYAWTKVDLATVQFGGDSYLKWDALNDAVKIRSPGTYLITGQFEFAGWAVSASTWGQIRIQTDAGYTYQGGKATSFGASDGIVVQVQVQMNLLLGQSVWLEVLQTQGSSQNSSGSNTRLNVTKIC</sequence>
<dbReference type="Gene3D" id="2.160.20.10">
    <property type="entry name" value="Single-stranded right-handed beta-helix, Pectin lyase-like"/>
    <property type="match status" value="1"/>
</dbReference>
<reference evidence="5" key="1">
    <citation type="submission" date="2020-04" db="EMBL/GenBank/DDBJ databases">
        <authorList>
            <person name="Chiriac C."/>
            <person name="Salcher M."/>
            <person name="Ghai R."/>
            <person name="Kavagutti S V."/>
        </authorList>
    </citation>
    <scope>NUCLEOTIDE SEQUENCE</scope>
</reference>
<dbReference type="EMBL" id="LR796646">
    <property type="protein sequence ID" value="CAB4156866.1"/>
    <property type="molecule type" value="Genomic_DNA"/>
</dbReference>
<dbReference type="InterPro" id="IPR012334">
    <property type="entry name" value="Pectin_lyas_fold"/>
</dbReference>
<keyword evidence="5" id="KW-0456">Lyase</keyword>
<feature type="domain" description="Rhamnogalacturonase A/B/Epimerase-like pectate lyase" evidence="3">
    <location>
        <begin position="95"/>
        <end position="249"/>
    </location>
</feature>
<organism evidence="5">
    <name type="scientific">uncultured Caudovirales phage</name>
    <dbReference type="NCBI Taxonomy" id="2100421"/>
    <lineage>
        <taxon>Viruses</taxon>
        <taxon>Duplodnaviria</taxon>
        <taxon>Heunggongvirae</taxon>
        <taxon>Uroviricota</taxon>
        <taxon>Caudoviricetes</taxon>
        <taxon>Peduoviridae</taxon>
        <taxon>Maltschvirus</taxon>
        <taxon>Maltschvirus maltsch</taxon>
    </lineage>
</organism>
<dbReference type="EMBL" id="LR796369">
    <property type="protein sequence ID" value="CAB4139930.1"/>
    <property type="molecule type" value="Genomic_DNA"/>
</dbReference>
<dbReference type="SUPFAM" id="SSF51126">
    <property type="entry name" value="Pectin lyase-like"/>
    <property type="match status" value="1"/>
</dbReference>
<evidence type="ECO:0000313" key="5">
    <source>
        <dbReference type="EMBL" id="CAB4140267.1"/>
    </source>
</evidence>
<evidence type="ECO:0000313" key="4">
    <source>
        <dbReference type="EMBL" id="CAB4139930.1"/>
    </source>
</evidence>
<dbReference type="EMBL" id="LR796373">
    <property type="protein sequence ID" value="CAB4140267.1"/>
    <property type="molecule type" value="Genomic_DNA"/>
</dbReference>
<evidence type="ECO:0000256" key="1">
    <source>
        <dbReference type="ARBA" id="ARBA00004328"/>
    </source>
</evidence>
<dbReference type="InterPro" id="IPR011050">
    <property type="entry name" value="Pectin_lyase_fold/virulence"/>
</dbReference>